<dbReference type="AlphaFoldDB" id="A0A1T1GRB7"/>
<sequence length="99" mass="11432">MIIDFQHEQQLRFDRQAGFLLQQKASFFQFEQIADVYNAEWLNAFPPGTQCSISGLDDGADEYGIQISYKHQSVLIDYSQPIKLVHRDRNGVVHSMLLN</sequence>
<reference evidence="1 2" key="1">
    <citation type="submission" date="2017-02" db="EMBL/GenBank/DDBJ databases">
        <title>Acinetobacter sp. ANC 4945, whole genome shotgun sequencing project.</title>
        <authorList>
            <person name="Radolfova-Krizova L."/>
            <person name="Al Atrouni A."/>
            <person name="Nemec A."/>
        </authorList>
    </citation>
    <scope>NUCLEOTIDE SEQUENCE [LARGE SCALE GENOMIC DNA]</scope>
    <source>
        <strain evidence="1 2">ANC 4945</strain>
    </source>
</reference>
<proteinExistence type="predicted"/>
<organism evidence="1 2">
    <name type="scientific">Acinetobacter amyesii</name>
    <dbReference type="NCBI Taxonomy" id="2942470"/>
    <lineage>
        <taxon>Bacteria</taxon>
        <taxon>Pseudomonadati</taxon>
        <taxon>Pseudomonadota</taxon>
        <taxon>Gammaproteobacteria</taxon>
        <taxon>Moraxellales</taxon>
        <taxon>Moraxellaceae</taxon>
        <taxon>Acinetobacter</taxon>
    </lineage>
</organism>
<comment type="caution">
    <text evidence="1">The sequence shown here is derived from an EMBL/GenBank/DDBJ whole genome shotgun (WGS) entry which is preliminary data.</text>
</comment>
<accession>A0A1T1GRB7</accession>
<name>A0A1T1GRB7_9GAMM</name>
<protein>
    <submittedName>
        <fullName evidence="1">Uncharacterized protein</fullName>
    </submittedName>
</protein>
<dbReference type="EMBL" id="MVKX01000011">
    <property type="protein sequence ID" value="OOV80050.1"/>
    <property type="molecule type" value="Genomic_DNA"/>
</dbReference>
<dbReference type="RefSeq" id="WP_078191414.1">
    <property type="nucleotide sequence ID" value="NZ_JAMCOZ010000001.1"/>
</dbReference>
<dbReference type="Proteomes" id="UP000191160">
    <property type="component" value="Unassembled WGS sequence"/>
</dbReference>
<keyword evidence="2" id="KW-1185">Reference proteome</keyword>
<evidence type="ECO:0000313" key="2">
    <source>
        <dbReference type="Proteomes" id="UP000191160"/>
    </source>
</evidence>
<gene>
    <name evidence="1" type="ORF">B1202_15075</name>
</gene>
<evidence type="ECO:0000313" key="1">
    <source>
        <dbReference type="EMBL" id="OOV80050.1"/>
    </source>
</evidence>